<evidence type="ECO:0000256" key="1">
    <source>
        <dbReference type="SAM" id="SignalP"/>
    </source>
</evidence>
<dbReference type="AlphaFoldDB" id="A0A842HH80"/>
<keyword evidence="1" id="KW-0732">Signal</keyword>
<accession>A0A842HH80</accession>
<dbReference type="EMBL" id="JACHVB010000043">
    <property type="protein sequence ID" value="MBC2595530.1"/>
    <property type="molecule type" value="Genomic_DNA"/>
</dbReference>
<proteinExistence type="predicted"/>
<evidence type="ECO:0000313" key="2">
    <source>
        <dbReference type="EMBL" id="MBC2595530.1"/>
    </source>
</evidence>
<evidence type="ECO:0000313" key="3">
    <source>
        <dbReference type="Proteomes" id="UP000546464"/>
    </source>
</evidence>
<reference evidence="2 3" key="1">
    <citation type="submission" date="2020-07" db="EMBL/GenBank/DDBJ databases">
        <authorList>
            <person name="Feng X."/>
        </authorList>
    </citation>
    <scope>NUCLEOTIDE SEQUENCE [LARGE SCALE GENOMIC DNA]</scope>
    <source>
        <strain evidence="2 3">JCM31066</strain>
    </source>
</reference>
<dbReference type="Proteomes" id="UP000546464">
    <property type="component" value="Unassembled WGS sequence"/>
</dbReference>
<feature type="signal peptide" evidence="1">
    <location>
        <begin position="1"/>
        <end position="24"/>
    </location>
</feature>
<dbReference type="PROSITE" id="PS51257">
    <property type="entry name" value="PROKAR_LIPOPROTEIN"/>
    <property type="match status" value="1"/>
</dbReference>
<feature type="chain" id="PRO_5032495862" evidence="1">
    <location>
        <begin position="25"/>
        <end position="100"/>
    </location>
</feature>
<comment type="caution">
    <text evidence="2">The sequence shown here is derived from an EMBL/GenBank/DDBJ whole genome shotgun (WGS) entry which is preliminary data.</text>
</comment>
<name>A0A842HH80_9BACT</name>
<protein>
    <submittedName>
        <fullName evidence="2">Uncharacterized protein</fullName>
    </submittedName>
</protein>
<keyword evidence="3" id="KW-1185">Reference proteome</keyword>
<organism evidence="2 3">
    <name type="scientific">Ruficoccus amylovorans</name>
    <dbReference type="NCBI Taxonomy" id="1804625"/>
    <lineage>
        <taxon>Bacteria</taxon>
        <taxon>Pseudomonadati</taxon>
        <taxon>Verrucomicrobiota</taxon>
        <taxon>Opitutia</taxon>
        <taxon>Puniceicoccales</taxon>
        <taxon>Cerasicoccaceae</taxon>
        <taxon>Ruficoccus</taxon>
    </lineage>
</organism>
<gene>
    <name evidence="2" type="ORF">H5P28_14785</name>
</gene>
<dbReference type="RefSeq" id="WP_185676481.1">
    <property type="nucleotide sequence ID" value="NZ_JACHVB010000043.1"/>
</dbReference>
<sequence length="100" mass="10924">MSRKRTGGLLKLPPVLILCSLLLAGCRSDQSDWTVPEDTAPAAIVQGADPYPAFENNRHAFDHLLEPPDFSQMDVVAVPAVEKSPVRDSDEDHISEVSIE</sequence>